<dbReference type="Proteomes" id="UP000008311">
    <property type="component" value="Unassembled WGS sequence"/>
</dbReference>
<keyword evidence="4" id="KW-1185">Reference proteome</keyword>
<name>B9TAZ0_RICCO</name>
<dbReference type="InParanoid" id="B9TAZ0"/>
<feature type="region of interest" description="Disordered" evidence="1">
    <location>
        <begin position="93"/>
        <end position="122"/>
    </location>
</feature>
<dbReference type="EMBL" id="EQ976064">
    <property type="protein sequence ID" value="EEF26973.1"/>
    <property type="molecule type" value="Genomic_DNA"/>
</dbReference>
<gene>
    <name evidence="3" type="ORF">RCOM_0232150</name>
</gene>
<feature type="transmembrane region" description="Helical" evidence="2">
    <location>
        <begin position="130"/>
        <end position="152"/>
    </location>
</feature>
<feature type="compositionally biased region" description="Basic and acidic residues" evidence="1">
    <location>
        <begin position="93"/>
        <end position="118"/>
    </location>
</feature>
<evidence type="ECO:0000313" key="4">
    <source>
        <dbReference type="Proteomes" id="UP000008311"/>
    </source>
</evidence>
<evidence type="ECO:0000313" key="3">
    <source>
        <dbReference type="EMBL" id="EEF26973.1"/>
    </source>
</evidence>
<dbReference type="AlphaFoldDB" id="B9TAZ0"/>
<proteinExistence type="predicted"/>
<keyword evidence="2" id="KW-0812">Transmembrane</keyword>
<organism evidence="3 4">
    <name type="scientific">Ricinus communis</name>
    <name type="common">Castor bean</name>
    <dbReference type="NCBI Taxonomy" id="3988"/>
    <lineage>
        <taxon>Eukaryota</taxon>
        <taxon>Viridiplantae</taxon>
        <taxon>Streptophyta</taxon>
        <taxon>Embryophyta</taxon>
        <taxon>Tracheophyta</taxon>
        <taxon>Spermatophyta</taxon>
        <taxon>Magnoliopsida</taxon>
        <taxon>eudicotyledons</taxon>
        <taxon>Gunneridae</taxon>
        <taxon>Pentapetalae</taxon>
        <taxon>rosids</taxon>
        <taxon>fabids</taxon>
        <taxon>Malpighiales</taxon>
        <taxon>Euphorbiaceae</taxon>
        <taxon>Acalyphoideae</taxon>
        <taxon>Acalypheae</taxon>
        <taxon>Ricinus</taxon>
    </lineage>
</organism>
<keyword evidence="2" id="KW-1133">Transmembrane helix</keyword>
<protein>
    <submittedName>
        <fullName evidence="3">Uncharacterized protein</fullName>
    </submittedName>
</protein>
<evidence type="ECO:0000256" key="1">
    <source>
        <dbReference type="SAM" id="MobiDB-lite"/>
    </source>
</evidence>
<sequence>MASRPCGQALHQLRQRVRVEVAPVAAGDGAFGALDVLRVQATQDVDRLVLLHHVVDRHRDQHAGLAWRPHIAAVLVRLARFLHLVQAVQRTDVGADQRAHHRPDRPGNRNGRAADHGPGHSAGGATLHHALVAFLGAGGLVMVAAQLVHIVLSRRVDVKRADT</sequence>
<accession>B9TAZ0</accession>
<keyword evidence="2" id="KW-0472">Membrane</keyword>
<reference evidence="4" key="1">
    <citation type="journal article" date="2010" name="Nat. Biotechnol.">
        <title>Draft genome sequence of the oilseed species Ricinus communis.</title>
        <authorList>
            <person name="Chan A.P."/>
            <person name="Crabtree J."/>
            <person name="Zhao Q."/>
            <person name="Lorenzi H."/>
            <person name="Orvis J."/>
            <person name="Puiu D."/>
            <person name="Melake-Berhan A."/>
            <person name="Jones K.M."/>
            <person name="Redman J."/>
            <person name="Chen G."/>
            <person name="Cahoon E.B."/>
            <person name="Gedil M."/>
            <person name="Stanke M."/>
            <person name="Haas B.J."/>
            <person name="Wortman J.R."/>
            <person name="Fraser-Liggett C.M."/>
            <person name="Ravel J."/>
            <person name="Rabinowicz P.D."/>
        </authorList>
    </citation>
    <scope>NUCLEOTIDE SEQUENCE [LARGE SCALE GENOMIC DNA]</scope>
    <source>
        <strain evidence="4">cv. Hale</strain>
    </source>
</reference>
<evidence type="ECO:0000256" key="2">
    <source>
        <dbReference type="SAM" id="Phobius"/>
    </source>
</evidence>